<dbReference type="RefSeq" id="WP_189308378.1">
    <property type="nucleotide sequence ID" value="NZ_BMRP01000070.1"/>
</dbReference>
<feature type="domain" description="VOC" evidence="1">
    <location>
        <begin position="1"/>
        <end position="119"/>
    </location>
</feature>
<dbReference type="EMBL" id="BMRP01000070">
    <property type="protein sequence ID" value="GGV01286.1"/>
    <property type="molecule type" value="Genomic_DNA"/>
</dbReference>
<dbReference type="InterPro" id="IPR004360">
    <property type="entry name" value="Glyas_Fos-R_dOase_dom"/>
</dbReference>
<dbReference type="PANTHER" id="PTHR35006">
    <property type="entry name" value="GLYOXALASE FAMILY PROTEIN (AFU_ORTHOLOGUE AFUA_5G14830)"/>
    <property type="match status" value="1"/>
</dbReference>
<proteinExistence type="predicted"/>
<name>A0ABQ2VPZ2_9ACTN</name>
<protein>
    <submittedName>
        <fullName evidence="2">Glyoxalase</fullName>
    </submittedName>
</protein>
<gene>
    <name evidence="2" type="ORF">GCM10010211_80730</name>
</gene>
<dbReference type="Gene3D" id="3.10.180.10">
    <property type="entry name" value="2,3-Dihydroxybiphenyl 1,2-Dioxygenase, domain 1"/>
    <property type="match status" value="1"/>
</dbReference>
<dbReference type="InterPro" id="IPR029068">
    <property type="entry name" value="Glyas_Bleomycin-R_OHBP_Dase"/>
</dbReference>
<sequence length="121" mass="12997">MLDHIAIQVHDIAASASFYDAVLAPLGGERKKQFGENISFGVTGHPLWLVPATGPESARELHIAFGAADRAAVDAFYAAALAVGAEGLHAPRLWPEYHESYYGAFVRDPDGNNVEAVCHRP</sequence>
<organism evidence="2 3">
    <name type="scientific">Streptomyces albospinus</name>
    <dbReference type="NCBI Taxonomy" id="285515"/>
    <lineage>
        <taxon>Bacteria</taxon>
        <taxon>Bacillati</taxon>
        <taxon>Actinomycetota</taxon>
        <taxon>Actinomycetes</taxon>
        <taxon>Kitasatosporales</taxon>
        <taxon>Streptomycetaceae</taxon>
        <taxon>Streptomyces</taxon>
    </lineage>
</organism>
<comment type="caution">
    <text evidence="2">The sequence shown here is derived from an EMBL/GenBank/DDBJ whole genome shotgun (WGS) entry which is preliminary data.</text>
</comment>
<accession>A0ABQ2VPZ2</accession>
<evidence type="ECO:0000313" key="2">
    <source>
        <dbReference type="EMBL" id="GGV01286.1"/>
    </source>
</evidence>
<evidence type="ECO:0000313" key="3">
    <source>
        <dbReference type="Proteomes" id="UP000654471"/>
    </source>
</evidence>
<dbReference type="Proteomes" id="UP000654471">
    <property type="component" value="Unassembled WGS sequence"/>
</dbReference>
<dbReference type="Pfam" id="PF00903">
    <property type="entry name" value="Glyoxalase"/>
    <property type="match status" value="1"/>
</dbReference>
<dbReference type="InterPro" id="IPR037523">
    <property type="entry name" value="VOC_core"/>
</dbReference>
<evidence type="ECO:0000259" key="1">
    <source>
        <dbReference type="PROSITE" id="PS51819"/>
    </source>
</evidence>
<dbReference type="CDD" id="cd07262">
    <property type="entry name" value="VOC_like"/>
    <property type="match status" value="1"/>
</dbReference>
<reference evidence="3" key="1">
    <citation type="journal article" date="2019" name="Int. J. Syst. Evol. Microbiol.">
        <title>The Global Catalogue of Microorganisms (GCM) 10K type strain sequencing project: providing services to taxonomists for standard genome sequencing and annotation.</title>
        <authorList>
            <consortium name="The Broad Institute Genomics Platform"/>
            <consortium name="The Broad Institute Genome Sequencing Center for Infectious Disease"/>
            <person name="Wu L."/>
            <person name="Ma J."/>
        </authorList>
    </citation>
    <scope>NUCLEOTIDE SEQUENCE [LARGE SCALE GENOMIC DNA]</scope>
    <source>
        <strain evidence="3">JCM 3399</strain>
    </source>
</reference>
<dbReference type="PANTHER" id="PTHR35006:SF2">
    <property type="entry name" value="GLYOXALASE FAMILY PROTEIN (AFU_ORTHOLOGUE AFUA_5G14830)"/>
    <property type="match status" value="1"/>
</dbReference>
<keyword evidence="3" id="KW-1185">Reference proteome</keyword>
<dbReference type="PROSITE" id="PS51819">
    <property type="entry name" value="VOC"/>
    <property type="match status" value="1"/>
</dbReference>
<dbReference type="SUPFAM" id="SSF54593">
    <property type="entry name" value="Glyoxalase/Bleomycin resistance protein/Dihydroxybiphenyl dioxygenase"/>
    <property type="match status" value="1"/>
</dbReference>